<organism evidence="2 3">
    <name type="scientific">Anabaenopsis elenkinii CCIBt3563</name>
    <dbReference type="NCBI Taxonomy" id="2779889"/>
    <lineage>
        <taxon>Bacteria</taxon>
        <taxon>Bacillati</taxon>
        <taxon>Cyanobacteriota</taxon>
        <taxon>Cyanophyceae</taxon>
        <taxon>Nostocales</taxon>
        <taxon>Nodulariaceae</taxon>
        <taxon>Anabaenopsis</taxon>
    </lineage>
</organism>
<evidence type="ECO:0000313" key="2">
    <source>
        <dbReference type="EMBL" id="QOV23645.1"/>
    </source>
</evidence>
<evidence type="ECO:0000256" key="1">
    <source>
        <dbReference type="SAM" id="SignalP"/>
    </source>
</evidence>
<keyword evidence="1" id="KW-0732">Signal</keyword>
<dbReference type="RefSeq" id="WP_200989192.1">
    <property type="nucleotide sequence ID" value="NZ_CP063311.1"/>
</dbReference>
<feature type="chain" id="PRO_5032337932" description="Lipoprotein" evidence="1">
    <location>
        <begin position="23"/>
        <end position="170"/>
    </location>
</feature>
<name>A0A7S6RF53_9CYAN</name>
<dbReference type="AlphaFoldDB" id="A0A7S6RF53"/>
<evidence type="ECO:0008006" key="4">
    <source>
        <dbReference type="Google" id="ProtNLM"/>
    </source>
</evidence>
<gene>
    <name evidence="2" type="ORF">IM676_04950</name>
</gene>
<sequence>MLFNKWNVVLVLLINILATACAGMDMTQERESPTVGDNRPVIHQEVANVQNTEDILLSPERYQYESIPLKDVNAILQGSDPVTLALNVLGDKSLATGKQEVAVWYPQPRQALVKITQTHPNDYTIKTINYRVEMTTFGRSLLNNSPPIWQVVWAGSKIECRPELIQSCEF</sequence>
<dbReference type="PROSITE" id="PS51257">
    <property type="entry name" value="PROKAR_LIPOPROTEIN"/>
    <property type="match status" value="1"/>
</dbReference>
<reference evidence="3" key="1">
    <citation type="submission" date="2020-10" db="EMBL/GenBank/DDBJ databases">
        <title>Genome-based taxonomic classification of the species Anabaenopsis elenkinii.</title>
        <authorList>
            <person name="Delbaje E."/>
            <person name="Andreote A.P.D."/>
            <person name="Pellegrinetti T.A."/>
            <person name="Cruz R.B."/>
            <person name="Branco L.H.Z."/>
            <person name="Fiore M.F."/>
        </authorList>
    </citation>
    <scope>NUCLEOTIDE SEQUENCE [LARGE SCALE GENOMIC DNA]</scope>
    <source>
        <strain evidence="3">CCIBt3563</strain>
    </source>
</reference>
<evidence type="ECO:0000313" key="3">
    <source>
        <dbReference type="Proteomes" id="UP000593846"/>
    </source>
</evidence>
<accession>A0A7S6RF53</accession>
<dbReference type="EMBL" id="CP063311">
    <property type="protein sequence ID" value="QOV23645.1"/>
    <property type="molecule type" value="Genomic_DNA"/>
</dbReference>
<dbReference type="Proteomes" id="UP000593846">
    <property type="component" value="Chromosome"/>
</dbReference>
<proteinExistence type="predicted"/>
<keyword evidence="3" id="KW-1185">Reference proteome</keyword>
<dbReference type="KEGG" id="aee:IM676_04950"/>
<protein>
    <recommendedName>
        <fullName evidence="4">Lipoprotein</fullName>
    </recommendedName>
</protein>
<feature type="signal peptide" evidence="1">
    <location>
        <begin position="1"/>
        <end position="22"/>
    </location>
</feature>